<organism evidence="2 3">
    <name type="scientific">Mucuna pruriens</name>
    <name type="common">Velvet bean</name>
    <name type="synonym">Dolichos pruriens</name>
    <dbReference type="NCBI Taxonomy" id="157652"/>
    <lineage>
        <taxon>Eukaryota</taxon>
        <taxon>Viridiplantae</taxon>
        <taxon>Streptophyta</taxon>
        <taxon>Embryophyta</taxon>
        <taxon>Tracheophyta</taxon>
        <taxon>Spermatophyta</taxon>
        <taxon>Magnoliopsida</taxon>
        <taxon>eudicotyledons</taxon>
        <taxon>Gunneridae</taxon>
        <taxon>Pentapetalae</taxon>
        <taxon>rosids</taxon>
        <taxon>fabids</taxon>
        <taxon>Fabales</taxon>
        <taxon>Fabaceae</taxon>
        <taxon>Papilionoideae</taxon>
        <taxon>50 kb inversion clade</taxon>
        <taxon>NPAAA clade</taxon>
        <taxon>indigoferoid/millettioid clade</taxon>
        <taxon>Phaseoleae</taxon>
        <taxon>Mucuna</taxon>
    </lineage>
</organism>
<evidence type="ECO:0000256" key="1">
    <source>
        <dbReference type="SAM" id="MobiDB-lite"/>
    </source>
</evidence>
<dbReference type="AlphaFoldDB" id="A0A371EVG4"/>
<reference evidence="2" key="1">
    <citation type="submission" date="2018-05" db="EMBL/GenBank/DDBJ databases">
        <title>Draft genome of Mucuna pruriens seed.</title>
        <authorList>
            <person name="Nnadi N.E."/>
            <person name="Vos R."/>
            <person name="Hasami M.H."/>
            <person name="Devisetty U.K."/>
            <person name="Aguiy J.C."/>
        </authorList>
    </citation>
    <scope>NUCLEOTIDE SEQUENCE [LARGE SCALE GENOMIC DNA]</scope>
    <source>
        <strain evidence="2">JCA_2017</strain>
    </source>
</reference>
<evidence type="ECO:0000313" key="3">
    <source>
        <dbReference type="Proteomes" id="UP000257109"/>
    </source>
</evidence>
<dbReference type="EMBL" id="QJKJ01011849">
    <property type="protein sequence ID" value="RDX70065.1"/>
    <property type="molecule type" value="Genomic_DNA"/>
</dbReference>
<accession>A0A371EVG4</accession>
<proteinExistence type="predicted"/>
<feature type="region of interest" description="Disordered" evidence="1">
    <location>
        <begin position="55"/>
        <end position="85"/>
    </location>
</feature>
<name>A0A371EVG4_MUCPR</name>
<evidence type="ECO:0000313" key="2">
    <source>
        <dbReference type="EMBL" id="RDX70065.1"/>
    </source>
</evidence>
<gene>
    <name evidence="2" type="ORF">CR513_50729</name>
</gene>
<keyword evidence="3" id="KW-1185">Reference proteome</keyword>
<protein>
    <submittedName>
        <fullName evidence="2">Uncharacterized protein</fullName>
    </submittedName>
</protein>
<dbReference type="Proteomes" id="UP000257109">
    <property type="component" value="Unassembled WGS sequence"/>
</dbReference>
<comment type="caution">
    <text evidence="2">The sequence shown here is derived from an EMBL/GenBank/DDBJ whole genome shotgun (WGS) entry which is preliminary data.</text>
</comment>
<feature type="non-terminal residue" evidence="2">
    <location>
        <position position="85"/>
    </location>
</feature>
<sequence>MCFVVSSSKHTCTQRDALALVLVNNIASVDGIMGQKLTLKPLFPREVIEDQLKMKMKRDKVQKEKREKERAQRAQRKETKEKNEK</sequence>
<feature type="non-terminal residue" evidence="2">
    <location>
        <position position="1"/>
    </location>
</feature>